<keyword evidence="2" id="KW-1185">Reference proteome</keyword>
<dbReference type="EC" id="2.1.-.-" evidence="1"/>
<keyword evidence="1" id="KW-0808">Transferase</keyword>
<keyword evidence="1" id="KW-0489">Methyltransferase</keyword>
<protein>
    <submittedName>
        <fullName evidence="1">Class I SAM-dependent methyltransferase</fullName>
        <ecNumber evidence="1">2.1.-.-</ecNumber>
    </submittedName>
</protein>
<dbReference type="Gene3D" id="3.40.50.150">
    <property type="entry name" value="Vaccinia Virus protein VP39"/>
    <property type="match status" value="1"/>
</dbReference>
<dbReference type="EMBL" id="CP146240">
    <property type="protein sequence ID" value="WWS85518.1"/>
    <property type="molecule type" value="Genomic_DNA"/>
</dbReference>
<gene>
    <name evidence="1" type="ORF">V8Z62_04645</name>
</gene>
<dbReference type="RefSeq" id="WP_025102658.1">
    <property type="nucleotide sequence ID" value="NZ_CP064873.1"/>
</dbReference>
<dbReference type="GO" id="GO:0008168">
    <property type="term" value="F:methyltransferase activity"/>
    <property type="evidence" value="ECO:0007669"/>
    <property type="project" value="UniProtKB-KW"/>
</dbReference>
<dbReference type="InterPro" id="IPR029063">
    <property type="entry name" value="SAM-dependent_MTases_sf"/>
</dbReference>
<dbReference type="SUPFAM" id="SSF53335">
    <property type="entry name" value="S-adenosyl-L-methionine-dependent methyltransferases"/>
    <property type="match status" value="1"/>
</dbReference>
<proteinExistence type="predicted"/>
<dbReference type="GO" id="GO:0032259">
    <property type="term" value="P:methylation"/>
    <property type="evidence" value="ECO:0007669"/>
    <property type="project" value="UniProtKB-KW"/>
</dbReference>
<organism evidence="1 2">
    <name type="scientific">Microbacterium paraoxydans</name>
    <dbReference type="NCBI Taxonomy" id="199592"/>
    <lineage>
        <taxon>Bacteria</taxon>
        <taxon>Bacillati</taxon>
        <taxon>Actinomycetota</taxon>
        <taxon>Actinomycetes</taxon>
        <taxon>Micrococcales</taxon>
        <taxon>Microbacteriaceae</taxon>
        <taxon>Microbacterium</taxon>
    </lineage>
</organism>
<sequence>MDQRELDERIRDYYEEQFDESVRLTTRSAQGPLEHQRIQELIAEHLAEGRVIDVGGGAGVHARSLLDRGHRVTLVDPVRGHVRSAAERGVDARVGDAPVLTVNSQHW</sequence>
<accession>A0ABZ2HY79</accession>
<name>A0ABZ2HY79_9MICO</name>
<dbReference type="Proteomes" id="UP001377573">
    <property type="component" value="Chromosome"/>
</dbReference>
<reference evidence="1 2" key="1">
    <citation type="submission" date="2024-02" db="EMBL/GenBank/DDBJ databases">
        <authorList>
            <person name="Alasadi S."/>
            <person name="Hussein S.A."/>
        </authorList>
    </citation>
    <scope>NUCLEOTIDE SEQUENCE [LARGE SCALE GENOMIC DNA]</scope>
    <source>
        <strain evidence="1 2">GJ_SRA_44_2022</strain>
    </source>
</reference>
<evidence type="ECO:0000313" key="1">
    <source>
        <dbReference type="EMBL" id="WWS85518.1"/>
    </source>
</evidence>
<evidence type="ECO:0000313" key="2">
    <source>
        <dbReference type="Proteomes" id="UP001377573"/>
    </source>
</evidence>